<organism evidence="2 3">
    <name type="scientific">Diploscapter pachys</name>
    <dbReference type="NCBI Taxonomy" id="2018661"/>
    <lineage>
        <taxon>Eukaryota</taxon>
        <taxon>Metazoa</taxon>
        <taxon>Ecdysozoa</taxon>
        <taxon>Nematoda</taxon>
        <taxon>Chromadorea</taxon>
        <taxon>Rhabditida</taxon>
        <taxon>Rhabditina</taxon>
        <taxon>Rhabditomorpha</taxon>
        <taxon>Rhabditoidea</taxon>
        <taxon>Rhabditidae</taxon>
        <taxon>Diploscapter</taxon>
    </lineage>
</organism>
<dbReference type="InterPro" id="IPR002347">
    <property type="entry name" value="SDR_fam"/>
</dbReference>
<accession>A0A2A2K504</accession>
<dbReference type="Proteomes" id="UP000218231">
    <property type="component" value="Unassembled WGS sequence"/>
</dbReference>
<proteinExistence type="predicted"/>
<evidence type="ECO:0000313" key="2">
    <source>
        <dbReference type="EMBL" id="PAV68985.1"/>
    </source>
</evidence>
<dbReference type="SUPFAM" id="SSF51735">
    <property type="entry name" value="NAD(P)-binding Rossmann-fold domains"/>
    <property type="match status" value="1"/>
</dbReference>
<keyword evidence="1" id="KW-0560">Oxidoreductase</keyword>
<keyword evidence="3" id="KW-1185">Reference proteome</keyword>
<dbReference type="PANTHER" id="PTHR43157">
    <property type="entry name" value="PHOSPHATIDYLINOSITOL-GLYCAN BIOSYNTHESIS CLASS F PROTEIN-RELATED"/>
    <property type="match status" value="1"/>
</dbReference>
<dbReference type="GO" id="GO:0016491">
    <property type="term" value="F:oxidoreductase activity"/>
    <property type="evidence" value="ECO:0007669"/>
    <property type="project" value="UniProtKB-KW"/>
</dbReference>
<protein>
    <submittedName>
        <fullName evidence="2">Uncharacterized protein</fullName>
    </submittedName>
</protein>
<dbReference type="Pfam" id="PF00106">
    <property type="entry name" value="adh_short"/>
    <property type="match status" value="1"/>
</dbReference>
<comment type="caution">
    <text evidence="2">The sequence shown here is derived from an EMBL/GenBank/DDBJ whole genome shotgun (WGS) entry which is preliminary data.</text>
</comment>
<dbReference type="PRINTS" id="PR00081">
    <property type="entry name" value="GDHRDH"/>
</dbReference>
<dbReference type="EMBL" id="LIAE01009632">
    <property type="protein sequence ID" value="PAV68985.1"/>
    <property type="molecule type" value="Genomic_DNA"/>
</dbReference>
<dbReference type="InterPro" id="IPR036291">
    <property type="entry name" value="NAD(P)-bd_dom_sf"/>
</dbReference>
<dbReference type="PANTHER" id="PTHR43157:SF31">
    <property type="entry name" value="PHOSPHATIDYLINOSITOL-GLYCAN BIOSYNTHESIS CLASS F PROTEIN"/>
    <property type="match status" value="1"/>
</dbReference>
<dbReference type="STRING" id="2018661.A0A2A2K504"/>
<dbReference type="OrthoDB" id="191139at2759"/>
<dbReference type="AlphaFoldDB" id="A0A2A2K504"/>
<sequence length="331" mass="36850">MAFCWSCAIFWGLVAVGLYLLRRFIKGAKFTEAVAGVGKIAAVTGANSGIGLETARELNLRGFKVYLLCRSKSKAGEAIASLVATSGCDKKRLIYVPCDLSSLKSVYMAAEFIQEREDKVDLLICNAGCAWIENFTLTDDGHEYTWASNYLSHFLLVELLLKLMKESDSARIVNVSSCLHLLCKHIDLKTIDTKEAYPSHIMSFSRYNDTKFAQVAHTHELAERLKSSGVKNITVNALHPGTVDTNISRNIPFLNNPVAQFIKDWIQKLFMRTANDGCQTTLYVSLSSELKGVSGRYFDNCALASENIKTLDSKFAEELYTYSMNAIKPFL</sequence>
<evidence type="ECO:0000313" key="3">
    <source>
        <dbReference type="Proteomes" id="UP000218231"/>
    </source>
</evidence>
<name>A0A2A2K504_9BILA</name>
<gene>
    <name evidence="2" type="ORF">WR25_13902</name>
</gene>
<reference evidence="2 3" key="1">
    <citation type="journal article" date="2017" name="Curr. Biol.">
        <title>Genome architecture and evolution of a unichromosomal asexual nematode.</title>
        <authorList>
            <person name="Fradin H."/>
            <person name="Zegar C."/>
            <person name="Gutwein M."/>
            <person name="Lucas J."/>
            <person name="Kovtun M."/>
            <person name="Corcoran D."/>
            <person name="Baugh L.R."/>
            <person name="Kiontke K."/>
            <person name="Gunsalus K."/>
            <person name="Fitch D.H."/>
            <person name="Piano F."/>
        </authorList>
    </citation>
    <scope>NUCLEOTIDE SEQUENCE [LARGE SCALE GENOMIC DNA]</scope>
    <source>
        <strain evidence="2">PF1309</strain>
    </source>
</reference>
<evidence type="ECO:0000256" key="1">
    <source>
        <dbReference type="ARBA" id="ARBA00023002"/>
    </source>
</evidence>
<dbReference type="Gene3D" id="3.40.50.720">
    <property type="entry name" value="NAD(P)-binding Rossmann-like Domain"/>
    <property type="match status" value="1"/>
</dbReference>